<dbReference type="PROSITE" id="PS50893">
    <property type="entry name" value="ABC_TRANSPORTER_2"/>
    <property type="match status" value="1"/>
</dbReference>
<dbReference type="RefSeq" id="WP_161747573.1">
    <property type="nucleotide sequence ID" value="NZ_JAAAXJ010000002.1"/>
</dbReference>
<comment type="function">
    <text evidence="6">Part of the ABC transporter complex HmuTUV involved in hemin import. Responsible for energy coupling to the transport system.</text>
</comment>
<dbReference type="SMART" id="SM00382">
    <property type="entry name" value="AAA"/>
    <property type="match status" value="1"/>
</dbReference>
<keyword evidence="9" id="KW-1185">Reference proteome</keyword>
<evidence type="ECO:0000256" key="2">
    <source>
        <dbReference type="ARBA" id="ARBA00022448"/>
    </source>
</evidence>
<dbReference type="PANTHER" id="PTHR42794">
    <property type="entry name" value="HEMIN IMPORT ATP-BINDING PROTEIN HMUV"/>
    <property type="match status" value="1"/>
</dbReference>
<comment type="similarity">
    <text evidence="1">Belongs to the ABC transporter superfamily.</text>
</comment>
<evidence type="ECO:0000256" key="5">
    <source>
        <dbReference type="ARBA" id="ARBA00022967"/>
    </source>
</evidence>
<dbReference type="GO" id="GO:0005524">
    <property type="term" value="F:ATP binding"/>
    <property type="evidence" value="ECO:0007669"/>
    <property type="project" value="UniProtKB-KW"/>
</dbReference>
<evidence type="ECO:0000256" key="4">
    <source>
        <dbReference type="ARBA" id="ARBA00022840"/>
    </source>
</evidence>
<dbReference type="PANTHER" id="PTHR42794:SF1">
    <property type="entry name" value="HEMIN IMPORT ATP-BINDING PROTEIN HMUV"/>
    <property type="match status" value="1"/>
</dbReference>
<evidence type="ECO:0000256" key="6">
    <source>
        <dbReference type="ARBA" id="ARBA00037066"/>
    </source>
</evidence>
<keyword evidence="2" id="KW-0813">Transport</keyword>
<dbReference type="SUPFAM" id="SSF52540">
    <property type="entry name" value="P-loop containing nucleoside triphosphate hydrolases"/>
    <property type="match status" value="1"/>
</dbReference>
<dbReference type="InterPro" id="IPR027417">
    <property type="entry name" value="P-loop_NTPase"/>
</dbReference>
<dbReference type="Proteomes" id="UP000818323">
    <property type="component" value="Unassembled WGS sequence"/>
</dbReference>
<evidence type="ECO:0000256" key="3">
    <source>
        <dbReference type="ARBA" id="ARBA00022741"/>
    </source>
</evidence>
<evidence type="ECO:0000313" key="9">
    <source>
        <dbReference type="Proteomes" id="UP000818323"/>
    </source>
</evidence>
<proteinExistence type="inferred from homology"/>
<gene>
    <name evidence="8" type="ORF">GR303_05745</name>
</gene>
<evidence type="ECO:0000256" key="1">
    <source>
        <dbReference type="ARBA" id="ARBA00005417"/>
    </source>
</evidence>
<comment type="caution">
    <text evidence="8">The sequence shown here is derived from an EMBL/GenBank/DDBJ whole genome shotgun (WGS) entry which is preliminary data.</text>
</comment>
<keyword evidence="5" id="KW-1278">Translocase</keyword>
<reference evidence="8 9" key="1">
    <citation type="submission" date="2020-01" db="EMBL/GenBank/DDBJ databases">
        <title>Microvirga sp. nov., an arsenate reduction bacterium isolated from Tibet hotspring sediments.</title>
        <authorList>
            <person name="Yuan C.-G."/>
        </authorList>
    </citation>
    <scope>NUCLEOTIDE SEQUENCE [LARGE SCALE GENOMIC DNA]</scope>
    <source>
        <strain evidence="8 9">SYSU G3D203</strain>
    </source>
</reference>
<dbReference type="PROSITE" id="PS00211">
    <property type="entry name" value="ABC_TRANSPORTER_1"/>
    <property type="match status" value="1"/>
</dbReference>
<dbReference type="InterPro" id="IPR017871">
    <property type="entry name" value="ABC_transporter-like_CS"/>
</dbReference>
<dbReference type="EMBL" id="JAAAXJ010000002">
    <property type="protein sequence ID" value="NBJ23857.1"/>
    <property type="molecule type" value="Genomic_DNA"/>
</dbReference>
<keyword evidence="3" id="KW-0547">Nucleotide-binding</keyword>
<evidence type="ECO:0000259" key="7">
    <source>
        <dbReference type="PROSITE" id="PS50893"/>
    </source>
</evidence>
<sequence>MTLVEARSLSVDLGARRVLDRVSLALEPGRLTAVVGPNGAGKTSLLRALAGLLSPAGGEAVLNGAPVDRMRPAERARAIAYLPQGGGIAWPLPVAEVVALGRLPHGERPGALPEAGRQAVAAALAAVGLQGFENRPATALSGGERTRVLLARALATQAPVLLADEPVAALDPRHQLVVLGALKDRAREGATVAAILHDLTLAARFADTILLLRQGQIEALGPPEAVLTEARIAVSFGVRAEVLRQAGRPVVVALSPLSGT</sequence>
<protein>
    <submittedName>
        <fullName evidence="8">ATP-binding cassette domain-containing protein</fullName>
    </submittedName>
</protein>
<dbReference type="InterPro" id="IPR003593">
    <property type="entry name" value="AAA+_ATPase"/>
</dbReference>
<organism evidence="8 9">
    <name type="scientific">Microvirga arsenatis</name>
    <dbReference type="NCBI Taxonomy" id="2692265"/>
    <lineage>
        <taxon>Bacteria</taxon>
        <taxon>Pseudomonadati</taxon>
        <taxon>Pseudomonadota</taxon>
        <taxon>Alphaproteobacteria</taxon>
        <taxon>Hyphomicrobiales</taxon>
        <taxon>Methylobacteriaceae</taxon>
        <taxon>Microvirga</taxon>
    </lineage>
</organism>
<accession>A0ABW9YU12</accession>
<evidence type="ECO:0000313" key="8">
    <source>
        <dbReference type="EMBL" id="NBJ23857.1"/>
    </source>
</evidence>
<name>A0ABW9YU12_9HYPH</name>
<dbReference type="Pfam" id="PF00005">
    <property type="entry name" value="ABC_tran"/>
    <property type="match status" value="1"/>
</dbReference>
<dbReference type="InterPro" id="IPR003439">
    <property type="entry name" value="ABC_transporter-like_ATP-bd"/>
</dbReference>
<dbReference type="CDD" id="cd03214">
    <property type="entry name" value="ABC_Iron-Siderophores_B12_Hemin"/>
    <property type="match status" value="1"/>
</dbReference>
<keyword evidence="4 8" id="KW-0067">ATP-binding</keyword>
<dbReference type="Gene3D" id="3.40.50.300">
    <property type="entry name" value="P-loop containing nucleotide triphosphate hydrolases"/>
    <property type="match status" value="1"/>
</dbReference>
<feature type="domain" description="ABC transporter" evidence="7">
    <location>
        <begin position="4"/>
        <end position="239"/>
    </location>
</feature>